<dbReference type="SUPFAM" id="SSF69500">
    <property type="entry name" value="DTD-like"/>
    <property type="match status" value="1"/>
</dbReference>
<comment type="similarity">
    <text evidence="1">Belongs to the DTD family.</text>
</comment>
<proteinExistence type="inferred from homology"/>
<dbReference type="HAMAP" id="MF_00518">
    <property type="entry name" value="Deacylase_Dtd"/>
    <property type="match status" value="1"/>
</dbReference>
<dbReference type="GO" id="GO:0051500">
    <property type="term" value="F:D-tyrosyl-tRNA(Tyr) deacylase activity"/>
    <property type="evidence" value="ECO:0007669"/>
    <property type="project" value="TreeGrafter"/>
</dbReference>
<dbReference type="PANTHER" id="PTHR10472">
    <property type="entry name" value="D-TYROSYL-TRNA TYR DEACYLASE"/>
    <property type="match status" value="1"/>
</dbReference>
<evidence type="ECO:0000256" key="1">
    <source>
        <dbReference type="ARBA" id="ARBA00009673"/>
    </source>
</evidence>
<organism evidence="2">
    <name type="scientific">termite gut metagenome</name>
    <dbReference type="NCBI Taxonomy" id="433724"/>
    <lineage>
        <taxon>unclassified sequences</taxon>
        <taxon>metagenomes</taxon>
        <taxon>organismal metagenomes</taxon>
    </lineage>
</organism>
<dbReference type="GO" id="GO:0005737">
    <property type="term" value="C:cytoplasm"/>
    <property type="evidence" value="ECO:0007669"/>
    <property type="project" value="InterPro"/>
</dbReference>
<dbReference type="AlphaFoldDB" id="A0A5J4SVG3"/>
<evidence type="ECO:0000313" key="2">
    <source>
        <dbReference type="EMBL" id="KAA6349908.1"/>
    </source>
</evidence>
<sequence length="150" mass="16585">MKAVIQRVSYASVTIKGVCKSAIEKGLLVLVGIEETDNIDDLKWLCNKIVNLRIFDDDKGIMNKSVLNIQGNILVISQFTLHASTRKGNRPSYIKAAKHGISIPLYNQFCDYLSLILGKEIGTGEFGAEMKVELLNDGPVTICIDTKNKE</sequence>
<protein>
    <submittedName>
        <fullName evidence="2">D-aminoacyl-tRNA deacylase</fullName>
        <ecNumber evidence="2">3.1.1.96</ecNumber>
    </submittedName>
</protein>
<dbReference type="InterPro" id="IPR003732">
    <property type="entry name" value="Daa-tRNA_deacyls_DTD"/>
</dbReference>
<dbReference type="EMBL" id="SNRY01000037">
    <property type="protein sequence ID" value="KAA6349908.1"/>
    <property type="molecule type" value="Genomic_DNA"/>
</dbReference>
<dbReference type="NCBIfam" id="TIGR00256">
    <property type="entry name" value="D-aminoacyl-tRNA deacylase"/>
    <property type="match status" value="1"/>
</dbReference>
<gene>
    <name evidence="2" type="ORF">EZS27_002699</name>
</gene>
<reference evidence="2" key="1">
    <citation type="submission" date="2019-03" db="EMBL/GenBank/DDBJ databases">
        <title>Single cell metagenomics reveals metabolic interactions within the superorganism composed of flagellate Streblomastix strix and complex community of Bacteroidetes bacteria on its surface.</title>
        <authorList>
            <person name="Treitli S.C."/>
            <person name="Kolisko M."/>
            <person name="Husnik F."/>
            <person name="Keeling P."/>
            <person name="Hampl V."/>
        </authorList>
    </citation>
    <scope>NUCLEOTIDE SEQUENCE</scope>
    <source>
        <strain evidence="2">STM</strain>
    </source>
</reference>
<keyword evidence="2" id="KW-0378">Hydrolase</keyword>
<accession>A0A5J4SVG3</accession>
<dbReference type="PANTHER" id="PTHR10472:SF5">
    <property type="entry name" value="D-AMINOACYL-TRNA DEACYLASE 1"/>
    <property type="match status" value="1"/>
</dbReference>
<dbReference type="Pfam" id="PF02580">
    <property type="entry name" value="Tyr_Deacylase"/>
    <property type="match status" value="1"/>
</dbReference>
<comment type="caution">
    <text evidence="2">The sequence shown here is derived from an EMBL/GenBank/DDBJ whole genome shotgun (WGS) entry which is preliminary data.</text>
</comment>
<dbReference type="FunFam" id="3.50.80.10:FF:000001">
    <property type="entry name" value="D-aminoacyl-tRNA deacylase"/>
    <property type="match status" value="1"/>
</dbReference>
<dbReference type="InterPro" id="IPR023509">
    <property type="entry name" value="DTD-like_sf"/>
</dbReference>
<dbReference type="Gene3D" id="3.50.80.10">
    <property type="entry name" value="D-tyrosyl-tRNA(Tyr) deacylase"/>
    <property type="match status" value="1"/>
</dbReference>
<name>A0A5J4SVG3_9ZZZZ</name>
<dbReference type="EC" id="3.1.1.96" evidence="2"/>